<organism evidence="2 3">
    <name type="scientific">Candidatus Viridilinea mediisalina</name>
    <dbReference type="NCBI Taxonomy" id="2024553"/>
    <lineage>
        <taxon>Bacteria</taxon>
        <taxon>Bacillati</taxon>
        <taxon>Chloroflexota</taxon>
        <taxon>Chloroflexia</taxon>
        <taxon>Chloroflexales</taxon>
        <taxon>Chloroflexineae</taxon>
        <taxon>Oscillochloridaceae</taxon>
        <taxon>Candidatus Viridilinea</taxon>
    </lineage>
</organism>
<reference evidence="3" key="1">
    <citation type="submission" date="2017-08" db="EMBL/GenBank/DDBJ databases">
        <authorList>
            <person name="Grouzdev D.S."/>
            <person name="Gaisin V.A."/>
            <person name="Rysina M.S."/>
            <person name="Gorlenko V.M."/>
        </authorList>
    </citation>
    <scope>NUCLEOTIDE SEQUENCE [LARGE SCALE GENOMIC DNA]</scope>
    <source>
        <strain evidence="3">Kir15-3F</strain>
    </source>
</reference>
<dbReference type="InterPro" id="IPR035897">
    <property type="entry name" value="Toll_tir_struct_dom_sf"/>
</dbReference>
<dbReference type="Pfam" id="PF13676">
    <property type="entry name" value="TIR_2"/>
    <property type="match status" value="1"/>
</dbReference>
<dbReference type="Proteomes" id="UP000220527">
    <property type="component" value="Unassembled WGS sequence"/>
</dbReference>
<name>A0A2A6REG2_9CHLR</name>
<accession>A0A2A6REG2</accession>
<feature type="domain" description="TIR" evidence="1">
    <location>
        <begin position="40"/>
        <end position="173"/>
    </location>
</feature>
<gene>
    <name evidence="2" type="ORF">CJ255_19990</name>
</gene>
<dbReference type="EMBL" id="NQWI01000161">
    <property type="protein sequence ID" value="PDW00946.1"/>
    <property type="molecule type" value="Genomic_DNA"/>
</dbReference>
<dbReference type="GO" id="GO:0007165">
    <property type="term" value="P:signal transduction"/>
    <property type="evidence" value="ECO:0007669"/>
    <property type="project" value="InterPro"/>
</dbReference>
<dbReference type="Gene3D" id="3.40.50.10140">
    <property type="entry name" value="Toll/interleukin-1 receptor homology (TIR) domain"/>
    <property type="match status" value="1"/>
</dbReference>
<dbReference type="OrthoDB" id="466317at2"/>
<evidence type="ECO:0000259" key="1">
    <source>
        <dbReference type="PROSITE" id="PS50104"/>
    </source>
</evidence>
<protein>
    <recommendedName>
        <fullName evidence="1">TIR domain-containing protein</fullName>
    </recommendedName>
</protein>
<proteinExistence type="predicted"/>
<dbReference type="InterPro" id="IPR000157">
    <property type="entry name" value="TIR_dom"/>
</dbReference>
<evidence type="ECO:0000313" key="2">
    <source>
        <dbReference type="EMBL" id="PDW00946.1"/>
    </source>
</evidence>
<evidence type="ECO:0000313" key="3">
    <source>
        <dbReference type="Proteomes" id="UP000220527"/>
    </source>
</evidence>
<dbReference type="PROSITE" id="PS50104">
    <property type="entry name" value="TIR"/>
    <property type="match status" value="1"/>
</dbReference>
<keyword evidence="3" id="KW-1185">Reference proteome</keyword>
<dbReference type="SUPFAM" id="SSF52200">
    <property type="entry name" value="Toll/Interleukin receptor TIR domain"/>
    <property type="match status" value="1"/>
</dbReference>
<dbReference type="AlphaFoldDB" id="A0A2A6REG2"/>
<sequence>MTIQEHDFARVQVLQRPTVEYLPSPLPEEQPSQPTPMQAYPYDCFISYHAPDREVARWLTNQLRQAGLRPWFDQDEILTGQLWMERVEEGLTQARATLVLIGPHGVGRWQRQEAYVAIRQAMSAPDQRPVIPVLLPGGDRHGLPLLLDSFSWVDLSQGLDDPATFARLLAGLE</sequence>
<dbReference type="RefSeq" id="WP_097645849.1">
    <property type="nucleotide sequence ID" value="NZ_NQWI01000161.1"/>
</dbReference>
<comment type="caution">
    <text evidence="2">The sequence shown here is derived from an EMBL/GenBank/DDBJ whole genome shotgun (WGS) entry which is preliminary data.</text>
</comment>